<name>A0A2N6SGE3_9BACL</name>
<protein>
    <submittedName>
        <fullName evidence="2">Epimerase</fullName>
    </submittedName>
</protein>
<sequence length="217" mass="24578">MNNTAVIIGATGAVGNEILKEVLNQDYYNKVYILGRKSIERFPDNNKLEKIVIDFENLDFDTDILNSSDVFAALGTTIKIAKTKENQKKIDLDYTVNFAKLCEGKVKSFNVVSALGATSKSKNFYTSIKGKLEDELSKLDLGNLRIYRPSLLIAKRDDKRLAEEMFMKFSPIFKKILVGRFEKYKPIEVAVLGKAIVKNAIDNKREGVYHYSDFNLS</sequence>
<evidence type="ECO:0000313" key="2">
    <source>
        <dbReference type="EMBL" id="PMC52997.1"/>
    </source>
</evidence>
<dbReference type="SUPFAM" id="SSF51735">
    <property type="entry name" value="NAD(P)-binding Rossmann-fold domains"/>
    <property type="match status" value="1"/>
</dbReference>
<dbReference type="InterPro" id="IPR036291">
    <property type="entry name" value="NAD(P)-bd_dom_sf"/>
</dbReference>
<comment type="caution">
    <text evidence="2">The sequence shown here is derived from an EMBL/GenBank/DDBJ whole genome shotgun (WGS) entry which is preliminary data.</text>
</comment>
<dbReference type="RefSeq" id="WP_102189207.1">
    <property type="nucleotide sequence ID" value="NZ_PNGT01000001.1"/>
</dbReference>
<evidence type="ECO:0000313" key="3">
    <source>
        <dbReference type="Proteomes" id="UP000235670"/>
    </source>
</evidence>
<reference evidence="2 3" key="1">
    <citation type="submission" date="2017-09" db="EMBL/GenBank/DDBJ databases">
        <title>Bacterial strain isolated from the female urinary microbiota.</title>
        <authorList>
            <person name="Thomas-White K."/>
            <person name="Kumar N."/>
            <person name="Forster S."/>
            <person name="Putonti C."/>
            <person name="Lawley T."/>
            <person name="Wolfe A.J."/>
        </authorList>
    </citation>
    <scope>NUCLEOTIDE SEQUENCE [LARGE SCALE GENOMIC DNA]</scope>
    <source>
        <strain evidence="2 3">UMB0186</strain>
    </source>
</reference>
<dbReference type="STRING" id="84135.GCA_001052115_00534"/>
<dbReference type="AlphaFoldDB" id="A0A2N6SGE3"/>
<dbReference type="Pfam" id="PF13460">
    <property type="entry name" value="NAD_binding_10"/>
    <property type="match status" value="1"/>
</dbReference>
<dbReference type="Proteomes" id="UP000235670">
    <property type="component" value="Unassembled WGS sequence"/>
</dbReference>
<dbReference type="OrthoDB" id="9798632at2"/>
<proteinExistence type="predicted"/>
<dbReference type="PANTHER" id="PTHR14097">
    <property type="entry name" value="OXIDOREDUCTASE HTATIP2"/>
    <property type="match status" value="1"/>
</dbReference>
<evidence type="ECO:0000259" key="1">
    <source>
        <dbReference type="Pfam" id="PF13460"/>
    </source>
</evidence>
<organism evidence="2 3">
    <name type="scientific">Gemella sanguinis</name>
    <dbReference type="NCBI Taxonomy" id="84135"/>
    <lineage>
        <taxon>Bacteria</taxon>
        <taxon>Bacillati</taxon>
        <taxon>Bacillota</taxon>
        <taxon>Bacilli</taxon>
        <taxon>Bacillales</taxon>
        <taxon>Gemellaceae</taxon>
        <taxon>Gemella</taxon>
    </lineage>
</organism>
<dbReference type="Gene3D" id="3.40.50.720">
    <property type="entry name" value="NAD(P)-binding Rossmann-like Domain"/>
    <property type="match status" value="1"/>
</dbReference>
<feature type="domain" description="NAD(P)-binding" evidence="1">
    <location>
        <begin position="9"/>
        <end position="124"/>
    </location>
</feature>
<dbReference type="InterPro" id="IPR016040">
    <property type="entry name" value="NAD(P)-bd_dom"/>
</dbReference>
<gene>
    <name evidence="2" type="ORF">CJ218_00155</name>
</gene>
<dbReference type="EMBL" id="PNGT01000001">
    <property type="protein sequence ID" value="PMC52997.1"/>
    <property type="molecule type" value="Genomic_DNA"/>
</dbReference>
<accession>A0A2N6SGE3</accession>
<dbReference type="PANTHER" id="PTHR14097:SF7">
    <property type="entry name" value="OXIDOREDUCTASE HTATIP2"/>
    <property type="match status" value="1"/>
</dbReference>